<dbReference type="Pfam" id="PF01755">
    <property type="entry name" value="Glyco_transf_25"/>
    <property type="match status" value="1"/>
</dbReference>
<evidence type="ECO:0000313" key="3">
    <source>
        <dbReference type="Proteomes" id="UP000613160"/>
    </source>
</evidence>
<organism evidence="2 3">
    <name type="scientific">Aureimonas glaciei</name>
    <dbReference type="NCBI Taxonomy" id="1776957"/>
    <lineage>
        <taxon>Bacteria</taxon>
        <taxon>Pseudomonadati</taxon>
        <taxon>Pseudomonadota</taxon>
        <taxon>Alphaproteobacteria</taxon>
        <taxon>Hyphomicrobiales</taxon>
        <taxon>Aurantimonadaceae</taxon>
        <taxon>Aureimonas</taxon>
    </lineage>
</organism>
<dbReference type="AlphaFoldDB" id="A0A917DIT2"/>
<dbReference type="EMBL" id="BMJJ01000016">
    <property type="protein sequence ID" value="GGD39792.1"/>
    <property type="molecule type" value="Genomic_DNA"/>
</dbReference>
<accession>A0A917DIT2</accession>
<reference evidence="2" key="2">
    <citation type="submission" date="2020-09" db="EMBL/GenBank/DDBJ databases">
        <authorList>
            <person name="Sun Q."/>
            <person name="Zhou Y."/>
        </authorList>
    </citation>
    <scope>NUCLEOTIDE SEQUENCE</scope>
    <source>
        <strain evidence="2">CGMCC 1.15493</strain>
    </source>
</reference>
<feature type="domain" description="Glycosyl transferase family 25" evidence="1">
    <location>
        <begin position="5"/>
        <end position="173"/>
    </location>
</feature>
<name>A0A917DIT2_9HYPH</name>
<proteinExistence type="predicted"/>
<dbReference type="Proteomes" id="UP000613160">
    <property type="component" value="Unassembled WGS sequence"/>
</dbReference>
<dbReference type="InterPro" id="IPR002654">
    <property type="entry name" value="Glyco_trans_25"/>
</dbReference>
<reference evidence="2" key="1">
    <citation type="journal article" date="2014" name="Int. J. Syst. Evol. Microbiol.">
        <title>Complete genome sequence of Corynebacterium casei LMG S-19264T (=DSM 44701T), isolated from a smear-ripened cheese.</title>
        <authorList>
            <consortium name="US DOE Joint Genome Institute (JGI-PGF)"/>
            <person name="Walter F."/>
            <person name="Albersmeier A."/>
            <person name="Kalinowski J."/>
            <person name="Ruckert C."/>
        </authorList>
    </citation>
    <scope>NUCLEOTIDE SEQUENCE</scope>
    <source>
        <strain evidence="2">CGMCC 1.15493</strain>
    </source>
</reference>
<gene>
    <name evidence="2" type="ORF">GCM10011335_48070</name>
</gene>
<dbReference type="CDD" id="cd06532">
    <property type="entry name" value="Glyco_transf_25"/>
    <property type="match status" value="1"/>
</dbReference>
<evidence type="ECO:0000313" key="2">
    <source>
        <dbReference type="EMBL" id="GGD39792.1"/>
    </source>
</evidence>
<keyword evidence="3" id="KW-1185">Reference proteome</keyword>
<comment type="caution">
    <text evidence="2">The sequence shown here is derived from an EMBL/GenBank/DDBJ whole genome shotgun (WGS) entry which is preliminary data.</text>
</comment>
<sequence>MRICYINLDRATLRRQQMETEADRLGLAFERFPAVSADAVDEATVGALDRRWERPLSKAELACFLSHRTLWQRVAETGQPMLILEDDVRLSPRLASLCAASAWQESADMDLLNLEDFGRRRFLAPAPRPLAGDLQRLRVFRDKAGAAAYVLWPAGAQKLLARAERQGAAPADAFIHACGELVSWQCQPALAIQAEVLARRDPMRGDVPPTSIQVPRRRLRPVPRHWRFFARRAAAQVRLLPHHLSRLGGVAYREVRVDPDDFLPDAHSRV</sequence>
<evidence type="ECO:0000259" key="1">
    <source>
        <dbReference type="Pfam" id="PF01755"/>
    </source>
</evidence>
<protein>
    <recommendedName>
        <fullName evidence="1">Glycosyl transferase family 25 domain-containing protein</fullName>
    </recommendedName>
</protein>